<sequence length="135" mass="15292">MEMVQVEFEYEYTARDGALVSIKPNDMYILVSRTNEHWWHVQKDQSTKPFYIPAKYVRELSVEAQGQLDLTDPGTQSHTSPQATTDREPTKMSNKGQRPGTVIRVHVSTDHSARSLSTHRKSTFSTSMISSGMST</sequence>
<dbReference type="EMBL" id="FR904449">
    <property type="protein sequence ID" value="CDQ63752.1"/>
    <property type="molecule type" value="Genomic_DNA"/>
</dbReference>
<dbReference type="PaxDb" id="8022-A0A060W9I9"/>
<dbReference type="Pfam" id="PF00018">
    <property type="entry name" value="SH3_1"/>
    <property type="match status" value="1"/>
</dbReference>
<keyword evidence="4" id="KW-0343">GTPase activation</keyword>
<dbReference type="InterPro" id="IPR050729">
    <property type="entry name" value="Rho-GAP"/>
</dbReference>
<dbReference type="AlphaFoldDB" id="A0A060W9I9"/>
<dbReference type="GO" id="GO:0005737">
    <property type="term" value="C:cytoplasm"/>
    <property type="evidence" value="ECO:0007669"/>
    <property type="project" value="UniProtKB-SubCell"/>
</dbReference>
<reference evidence="10" key="1">
    <citation type="journal article" date="2014" name="Nat. Commun.">
        <title>The rainbow trout genome provides novel insights into evolution after whole-genome duplication in vertebrates.</title>
        <authorList>
            <person name="Berthelot C."/>
            <person name="Brunet F."/>
            <person name="Chalopin D."/>
            <person name="Juanchich A."/>
            <person name="Bernard M."/>
            <person name="Noel B."/>
            <person name="Bento P."/>
            <person name="Da Silva C."/>
            <person name="Labadie K."/>
            <person name="Alberti A."/>
            <person name="Aury J.M."/>
            <person name="Louis A."/>
            <person name="Dehais P."/>
            <person name="Bardou P."/>
            <person name="Montfort J."/>
            <person name="Klopp C."/>
            <person name="Cabau C."/>
            <person name="Gaspin C."/>
            <person name="Thorgaard G.H."/>
            <person name="Boussaha M."/>
            <person name="Quillet E."/>
            <person name="Guyomard R."/>
            <person name="Galiana D."/>
            <person name="Bobe J."/>
            <person name="Volff J.N."/>
            <person name="Genet C."/>
            <person name="Wincker P."/>
            <person name="Jaillon O."/>
            <person name="Roest Crollius H."/>
            <person name="Guiguen Y."/>
        </authorList>
    </citation>
    <scope>NUCLEOTIDE SEQUENCE [LARGE SCALE GENOMIC DNA]</scope>
</reference>
<accession>A0A060W9I9</accession>
<evidence type="ECO:0000256" key="5">
    <source>
        <dbReference type="ARBA" id="ARBA00022490"/>
    </source>
</evidence>
<evidence type="ECO:0000256" key="6">
    <source>
        <dbReference type="ARBA" id="ARBA00023136"/>
    </source>
</evidence>
<evidence type="ECO:0000256" key="7">
    <source>
        <dbReference type="PROSITE-ProRule" id="PRU00192"/>
    </source>
</evidence>
<evidence type="ECO:0000256" key="1">
    <source>
        <dbReference type="ARBA" id="ARBA00004170"/>
    </source>
</evidence>
<feature type="compositionally biased region" description="Polar residues" evidence="8">
    <location>
        <begin position="123"/>
        <end position="135"/>
    </location>
</feature>
<feature type="region of interest" description="Disordered" evidence="8">
    <location>
        <begin position="65"/>
        <end position="135"/>
    </location>
</feature>
<feature type="compositionally biased region" description="Polar residues" evidence="8">
    <location>
        <begin position="73"/>
        <end position="84"/>
    </location>
</feature>
<proteinExistence type="predicted"/>
<evidence type="ECO:0000256" key="3">
    <source>
        <dbReference type="ARBA" id="ARBA00022443"/>
    </source>
</evidence>
<dbReference type="Proteomes" id="UP000193380">
    <property type="component" value="Unassembled WGS sequence"/>
</dbReference>
<evidence type="ECO:0000313" key="10">
    <source>
        <dbReference type="EMBL" id="CDQ63752.1"/>
    </source>
</evidence>
<dbReference type="InterPro" id="IPR036028">
    <property type="entry name" value="SH3-like_dom_sf"/>
</dbReference>
<organism evidence="10 11">
    <name type="scientific">Oncorhynchus mykiss</name>
    <name type="common">Rainbow trout</name>
    <name type="synonym">Salmo gairdneri</name>
    <dbReference type="NCBI Taxonomy" id="8022"/>
    <lineage>
        <taxon>Eukaryota</taxon>
        <taxon>Metazoa</taxon>
        <taxon>Chordata</taxon>
        <taxon>Craniata</taxon>
        <taxon>Vertebrata</taxon>
        <taxon>Euteleostomi</taxon>
        <taxon>Actinopterygii</taxon>
        <taxon>Neopterygii</taxon>
        <taxon>Teleostei</taxon>
        <taxon>Protacanthopterygii</taxon>
        <taxon>Salmoniformes</taxon>
        <taxon>Salmonidae</taxon>
        <taxon>Salmoninae</taxon>
        <taxon>Oncorhynchus</taxon>
    </lineage>
</organism>
<dbReference type="InterPro" id="IPR001452">
    <property type="entry name" value="SH3_domain"/>
</dbReference>
<dbReference type="STRING" id="8022.A0A060W9I9"/>
<dbReference type="SUPFAM" id="SSF50044">
    <property type="entry name" value="SH3-domain"/>
    <property type="match status" value="1"/>
</dbReference>
<name>A0A060W9I9_ONCMY</name>
<dbReference type="GO" id="GO:0016020">
    <property type="term" value="C:membrane"/>
    <property type="evidence" value="ECO:0007669"/>
    <property type="project" value="UniProtKB-SubCell"/>
</dbReference>
<dbReference type="PROSITE" id="PS50002">
    <property type="entry name" value="SH3"/>
    <property type="match status" value="1"/>
</dbReference>
<reference evidence="10" key="2">
    <citation type="submission" date="2014-03" db="EMBL/GenBank/DDBJ databases">
        <authorList>
            <person name="Genoscope - CEA"/>
        </authorList>
    </citation>
    <scope>NUCLEOTIDE SEQUENCE</scope>
</reference>
<feature type="domain" description="SH3" evidence="9">
    <location>
        <begin position="1"/>
        <end position="62"/>
    </location>
</feature>
<dbReference type="SMART" id="SM00326">
    <property type="entry name" value="SH3"/>
    <property type="match status" value="1"/>
</dbReference>
<keyword evidence="5" id="KW-0963">Cytoplasm</keyword>
<keyword evidence="6" id="KW-0472">Membrane</keyword>
<evidence type="ECO:0000259" key="9">
    <source>
        <dbReference type="PROSITE" id="PS50002"/>
    </source>
</evidence>
<evidence type="ECO:0000256" key="4">
    <source>
        <dbReference type="ARBA" id="ARBA00022468"/>
    </source>
</evidence>
<evidence type="ECO:0000256" key="8">
    <source>
        <dbReference type="SAM" id="MobiDB-lite"/>
    </source>
</evidence>
<evidence type="ECO:0000313" key="11">
    <source>
        <dbReference type="Proteomes" id="UP000193380"/>
    </source>
</evidence>
<protein>
    <recommendedName>
        <fullName evidence="9">SH3 domain-containing protein</fullName>
    </recommendedName>
</protein>
<gene>
    <name evidence="10" type="ORF">GSONMT00069804001</name>
</gene>
<dbReference type="GO" id="GO:0005096">
    <property type="term" value="F:GTPase activator activity"/>
    <property type="evidence" value="ECO:0007669"/>
    <property type="project" value="UniProtKB-KW"/>
</dbReference>
<dbReference type="PANTHER" id="PTHR23176:SF108">
    <property type="entry name" value="RHO GTPASE-ACTIVATING PROTEIN 15"/>
    <property type="match status" value="1"/>
</dbReference>
<comment type="subcellular location">
    <subcellularLocation>
        <location evidence="2">Cytoplasm</location>
    </subcellularLocation>
    <subcellularLocation>
        <location evidence="1">Membrane</location>
        <topology evidence="1">Peripheral membrane protein</topology>
    </subcellularLocation>
</comment>
<dbReference type="Gene3D" id="2.30.30.40">
    <property type="entry name" value="SH3 Domains"/>
    <property type="match status" value="1"/>
</dbReference>
<evidence type="ECO:0000256" key="2">
    <source>
        <dbReference type="ARBA" id="ARBA00004496"/>
    </source>
</evidence>
<keyword evidence="3 7" id="KW-0728">SH3 domain</keyword>
<dbReference type="PANTHER" id="PTHR23176">
    <property type="entry name" value="RHO/RAC/CDC GTPASE-ACTIVATING PROTEIN"/>
    <property type="match status" value="1"/>
</dbReference>